<dbReference type="AlphaFoldDB" id="A0A1R3VEU9"/>
<keyword evidence="2" id="KW-0472">Membrane</keyword>
<keyword evidence="2" id="KW-0812">Transmembrane</keyword>
<feature type="region of interest" description="Disordered" evidence="1">
    <location>
        <begin position="53"/>
        <end position="72"/>
    </location>
</feature>
<feature type="transmembrane region" description="Helical" evidence="2">
    <location>
        <begin position="20"/>
        <end position="40"/>
    </location>
</feature>
<dbReference type="RefSeq" id="WP_077381457.1">
    <property type="nucleotide sequence ID" value="NZ_FTPD01000045.1"/>
</dbReference>
<proteinExistence type="predicted"/>
<feature type="compositionally biased region" description="Basic and acidic residues" evidence="1">
    <location>
        <begin position="57"/>
        <end position="72"/>
    </location>
</feature>
<dbReference type="Proteomes" id="UP000188388">
    <property type="component" value="Unassembled WGS sequence"/>
</dbReference>
<dbReference type="EMBL" id="FTPD01000045">
    <property type="protein sequence ID" value="SIT58402.1"/>
    <property type="molecule type" value="Genomic_DNA"/>
</dbReference>
<gene>
    <name evidence="3" type="ORF">BQ8794_50504</name>
</gene>
<dbReference type="STRING" id="1631249.BQ8794_50504"/>
<evidence type="ECO:0000313" key="3">
    <source>
        <dbReference type="EMBL" id="SIT58402.1"/>
    </source>
</evidence>
<keyword evidence="2" id="KW-1133">Transmembrane helix</keyword>
<accession>A0A1R3VEU9</accession>
<evidence type="ECO:0000256" key="2">
    <source>
        <dbReference type="SAM" id="Phobius"/>
    </source>
</evidence>
<name>A0A1R3VEU9_9HYPH</name>
<protein>
    <submittedName>
        <fullName evidence="3">Uncharacterized protein</fullName>
    </submittedName>
</protein>
<keyword evidence="4" id="KW-1185">Reference proteome</keyword>
<evidence type="ECO:0000313" key="4">
    <source>
        <dbReference type="Proteomes" id="UP000188388"/>
    </source>
</evidence>
<sequence>MSTNGMESWAVDLKDVGAIYPFQGSEVVMVIVGLVFWIGWHVLQTRHESAEIEADMAADRSGDETRKAIDRH</sequence>
<reference evidence="4" key="1">
    <citation type="submission" date="2017-01" db="EMBL/GenBank/DDBJ databases">
        <authorList>
            <person name="Brunel B."/>
        </authorList>
    </citation>
    <scope>NUCLEOTIDE SEQUENCE [LARGE SCALE GENOMIC DNA]</scope>
</reference>
<organism evidence="3 4">
    <name type="scientific">Mesorhizobium prunaredense</name>
    <dbReference type="NCBI Taxonomy" id="1631249"/>
    <lineage>
        <taxon>Bacteria</taxon>
        <taxon>Pseudomonadati</taxon>
        <taxon>Pseudomonadota</taxon>
        <taxon>Alphaproteobacteria</taxon>
        <taxon>Hyphomicrobiales</taxon>
        <taxon>Phyllobacteriaceae</taxon>
        <taxon>Mesorhizobium</taxon>
    </lineage>
</organism>
<evidence type="ECO:0000256" key="1">
    <source>
        <dbReference type="SAM" id="MobiDB-lite"/>
    </source>
</evidence>